<keyword evidence="6 10" id="KW-0418">Kinase</keyword>
<dbReference type="GO" id="GO:0019288">
    <property type="term" value="P:isopentenyl diphosphate biosynthetic process, methylerythritol 4-phosphate pathway"/>
    <property type="evidence" value="ECO:0007669"/>
    <property type="project" value="UniProtKB-UniRule"/>
</dbReference>
<sequence length="287" mass="31346">MTQNIMEYPDRAWWPAPAKLNLMLRVIGRRPDGYHLLQTVFHFIDYCDQLKFEITDDGIIRRQSGNESIPESEDLIIRAAQLLQHMAGTGLGVSISIDKRIPAGGGLGGGSSDAATVLVALNQLWGIGMPLERLSVLGLSLGADVPVFIQGEAAWAEGVGEQLTPIQLPPVWYLVLVPGCHVSTADVFRDPELTRNAPRTTIRDFLAGRQENDCLPVVLKRYPEVAEAINWLSEYAVARLTGTGGCVFAGFGSEAAAREVLTQVPEKFRAFVAEGVDDSPLRQRIVI</sequence>
<dbReference type="InterPro" id="IPR013750">
    <property type="entry name" value="GHMP_kinase_C_dom"/>
</dbReference>
<protein>
    <recommendedName>
        <fullName evidence="3 10">4-diphosphocytidyl-2-C-methyl-D-erythritol kinase</fullName>
        <shortName evidence="10">CMK</shortName>
        <ecNumber evidence="2 10">2.7.1.148</ecNumber>
    </recommendedName>
    <alternativeName>
        <fullName evidence="9 10">4-(cytidine-5'-diphospho)-2-C-methyl-D-erythritol kinase</fullName>
    </alternativeName>
</protein>
<dbReference type="EMBL" id="VMRY01000003">
    <property type="protein sequence ID" value="TVT59494.1"/>
    <property type="molecule type" value="Genomic_DNA"/>
</dbReference>
<dbReference type="InterPro" id="IPR020568">
    <property type="entry name" value="Ribosomal_Su5_D2-typ_SF"/>
</dbReference>
<evidence type="ECO:0000256" key="2">
    <source>
        <dbReference type="ARBA" id="ARBA00012052"/>
    </source>
</evidence>
<evidence type="ECO:0000256" key="1">
    <source>
        <dbReference type="ARBA" id="ARBA00009684"/>
    </source>
</evidence>
<evidence type="ECO:0000256" key="5">
    <source>
        <dbReference type="ARBA" id="ARBA00022741"/>
    </source>
</evidence>
<dbReference type="InterPro" id="IPR014721">
    <property type="entry name" value="Ribsml_uS5_D2-typ_fold_subgr"/>
</dbReference>
<gene>
    <name evidence="10 13" type="primary">ispE</name>
    <name evidence="13" type="ORF">FHK82_00480</name>
</gene>
<feature type="active site" evidence="10">
    <location>
        <position position="19"/>
    </location>
</feature>
<evidence type="ECO:0000313" key="14">
    <source>
        <dbReference type="Proteomes" id="UP000317355"/>
    </source>
</evidence>
<organism evidence="13 14">
    <name type="scientific">Sedimenticola thiotaurini</name>
    <dbReference type="NCBI Taxonomy" id="1543721"/>
    <lineage>
        <taxon>Bacteria</taxon>
        <taxon>Pseudomonadati</taxon>
        <taxon>Pseudomonadota</taxon>
        <taxon>Gammaproteobacteria</taxon>
        <taxon>Chromatiales</taxon>
        <taxon>Sedimenticolaceae</taxon>
        <taxon>Sedimenticola</taxon>
    </lineage>
</organism>
<dbReference type="Gene3D" id="3.30.70.890">
    <property type="entry name" value="GHMP kinase, C-terminal domain"/>
    <property type="match status" value="1"/>
</dbReference>
<comment type="pathway">
    <text evidence="10">Isoprenoid biosynthesis; isopentenyl diphosphate biosynthesis via DXP pathway; isopentenyl diphosphate from 1-deoxy-D-xylulose 5-phosphate: step 3/6.</text>
</comment>
<dbReference type="PIRSF" id="PIRSF010376">
    <property type="entry name" value="IspE"/>
    <property type="match status" value="1"/>
</dbReference>
<evidence type="ECO:0000313" key="13">
    <source>
        <dbReference type="EMBL" id="TVT59494.1"/>
    </source>
</evidence>
<comment type="caution">
    <text evidence="13">The sequence shown here is derived from an EMBL/GenBank/DDBJ whole genome shotgun (WGS) entry which is preliminary data.</text>
</comment>
<keyword evidence="7 10" id="KW-0067">ATP-binding</keyword>
<dbReference type="SUPFAM" id="SSF55060">
    <property type="entry name" value="GHMP Kinase, C-terminal domain"/>
    <property type="match status" value="1"/>
</dbReference>
<evidence type="ECO:0000256" key="10">
    <source>
        <dbReference type="HAMAP-Rule" id="MF_00061"/>
    </source>
</evidence>
<evidence type="ECO:0000256" key="3">
    <source>
        <dbReference type="ARBA" id="ARBA00017473"/>
    </source>
</evidence>
<evidence type="ECO:0000256" key="9">
    <source>
        <dbReference type="ARBA" id="ARBA00032554"/>
    </source>
</evidence>
<evidence type="ECO:0000256" key="7">
    <source>
        <dbReference type="ARBA" id="ARBA00022840"/>
    </source>
</evidence>
<accession>A0A558DEQ3</accession>
<dbReference type="SUPFAM" id="SSF54211">
    <property type="entry name" value="Ribosomal protein S5 domain 2-like"/>
    <property type="match status" value="1"/>
</dbReference>
<dbReference type="PANTHER" id="PTHR43527">
    <property type="entry name" value="4-DIPHOSPHOCYTIDYL-2-C-METHYL-D-ERYTHRITOL KINASE, CHLOROPLASTIC"/>
    <property type="match status" value="1"/>
</dbReference>
<dbReference type="Pfam" id="PF08544">
    <property type="entry name" value="GHMP_kinases_C"/>
    <property type="match status" value="1"/>
</dbReference>
<dbReference type="GO" id="GO:0005524">
    <property type="term" value="F:ATP binding"/>
    <property type="evidence" value="ECO:0007669"/>
    <property type="project" value="UniProtKB-UniRule"/>
</dbReference>
<evidence type="ECO:0000259" key="11">
    <source>
        <dbReference type="Pfam" id="PF00288"/>
    </source>
</evidence>
<evidence type="ECO:0000256" key="6">
    <source>
        <dbReference type="ARBA" id="ARBA00022777"/>
    </source>
</evidence>
<dbReference type="Gene3D" id="3.30.230.10">
    <property type="match status" value="1"/>
</dbReference>
<dbReference type="Proteomes" id="UP000317355">
    <property type="component" value="Unassembled WGS sequence"/>
</dbReference>
<evidence type="ECO:0000256" key="4">
    <source>
        <dbReference type="ARBA" id="ARBA00022679"/>
    </source>
</evidence>
<keyword evidence="8 10" id="KW-0414">Isoprene biosynthesis</keyword>
<evidence type="ECO:0000256" key="8">
    <source>
        <dbReference type="ARBA" id="ARBA00023229"/>
    </source>
</evidence>
<comment type="similarity">
    <text evidence="1 10">Belongs to the GHMP kinase family. IspE subfamily.</text>
</comment>
<keyword evidence="4 10" id="KW-0808">Transferase</keyword>
<keyword evidence="5 10" id="KW-0547">Nucleotide-binding</keyword>
<feature type="domain" description="GHMP kinase N-terminal" evidence="11">
    <location>
        <begin position="75"/>
        <end position="151"/>
    </location>
</feature>
<dbReference type="GO" id="GO:0016114">
    <property type="term" value="P:terpenoid biosynthetic process"/>
    <property type="evidence" value="ECO:0007669"/>
    <property type="project" value="UniProtKB-UniRule"/>
</dbReference>
<dbReference type="EC" id="2.7.1.148" evidence="2 10"/>
<evidence type="ECO:0000259" key="12">
    <source>
        <dbReference type="Pfam" id="PF08544"/>
    </source>
</evidence>
<dbReference type="InterPro" id="IPR004424">
    <property type="entry name" value="IspE"/>
</dbReference>
<proteinExistence type="inferred from homology"/>
<name>A0A558DEQ3_9GAMM</name>
<comment type="catalytic activity">
    <reaction evidence="10">
        <text>4-CDP-2-C-methyl-D-erythritol + ATP = 4-CDP-2-C-methyl-D-erythritol 2-phosphate + ADP + H(+)</text>
        <dbReference type="Rhea" id="RHEA:18437"/>
        <dbReference type="ChEBI" id="CHEBI:15378"/>
        <dbReference type="ChEBI" id="CHEBI:30616"/>
        <dbReference type="ChEBI" id="CHEBI:57823"/>
        <dbReference type="ChEBI" id="CHEBI:57919"/>
        <dbReference type="ChEBI" id="CHEBI:456216"/>
        <dbReference type="EC" id="2.7.1.148"/>
    </reaction>
</comment>
<feature type="binding site" evidence="10">
    <location>
        <begin position="102"/>
        <end position="112"/>
    </location>
    <ligand>
        <name>ATP</name>
        <dbReference type="ChEBI" id="CHEBI:30616"/>
    </ligand>
</feature>
<dbReference type="GO" id="GO:0050515">
    <property type="term" value="F:4-(cytidine 5'-diphospho)-2-C-methyl-D-erythritol kinase activity"/>
    <property type="evidence" value="ECO:0007669"/>
    <property type="project" value="UniProtKB-UniRule"/>
</dbReference>
<dbReference type="PANTHER" id="PTHR43527:SF2">
    <property type="entry name" value="4-DIPHOSPHOCYTIDYL-2-C-METHYL-D-ERYTHRITOL KINASE, CHLOROPLASTIC"/>
    <property type="match status" value="1"/>
</dbReference>
<dbReference type="InterPro" id="IPR006204">
    <property type="entry name" value="GHMP_kinase_N_dom"/>
</dbReference>
<feature type="active site" evidence="10">
    <location>
        <position position="144"/>
    </location>
</feature>
<dbReference type="Pfam" id="PF00288">
    <property type="entry name" value="GHMP_kinases_N"/>
    <property type="match status" value="1"/>
</dbReference>
<dbReference type="HAMAP" id="MF_00061">
    <property type="entry name" value="IspE"/>
    <property type="match status" value="1"/>
</dbReference>
<dbReference type="AlphaFoldDB" id="A0A558DEQ3"/>
<comment type="function">
    <text evidence="10">Catalyzes the phosphorylation of the position 2 hydroxy group of 4-diphosphocytidyl-2C-methyl-D-erythritol.</text>
</comment>
<reference evidence="13 14" key="1">
    <citation type="submission" date="2019-07" db="EMBL/GenBank/DDBJ databases">
        <title>The pathways for chlorine oxyanion respiration interact through the shared metabolite chlorate.</title>
        <authorList>
            <person name="Barnum T.P."/>
            <person name="Cheng Y."/>
            <person name="Hill K.A."/>
            <person name="Lucas L.N."/>
            <person name="Carlson H.K."/>
            <person name="Coates J.D."/>
        </authorList>
    </citation>
    <scope>NUCLEOTIDE SEQUENCE [LARGE SCALE GENOMIC DNA]</scope>
    <source>
        <strain evidence="13">BK-3</strain>
    </source>
</reference>
<dbReference type="InterPro" id="IPR036554">
    <property type="entry name" value="GHMP_kinase_C_sf"/>
</dbReference>
<dbReference type="NCBIfam" id="TIGR00154">
    <property type="entry name" value="ispE"/>
    <property type="match status" value="1"/>
</dbReference>
<feature type="domain" description="GHMP kinase C-terminal" evidence="12">
    <location>
        <begin position="210"/>
        <end position="269"/>
    </location>
</feature>
<dbReference type="UniPathway" id="UPA00056">
    <property type="reaction ID" value="UER00094"/>
</dbReference>